<keyword evidence="2" id="KW-0012">Acyltransferase</keyword>
<evidence type="ECO:0000313" key="4">
    <source>
        <dbReference type="EMBL" id="KAK9164308.1"/>
    </source>
</evidence>
<dbReference type="GO" id="GO:0004042">
    <property type="term" value="F:L-glutamate N-acetyltransferase activity"/>
    <property type="evidence" value="ECO:0007669"/>
    <property type="project" value="InterPro"/>
</dbReference>
<dbReference type="PANTHER" id="PTHR30602">
    <property type="entry name" value="AMINO-ACID ACETYLTRANSFERASE"/>
    <property type="match status" value="1"/>
</dbReference>
<gene>
    <name evidence="4" type="ORF">Syun_005210</name>
</gene>
<evidence type="ECO:0000256" key="2">
    <source>
        <dbReference type="ARBA" id="ARBA00023315"/>
    </source>
</evidence>
<dbReference type="Pfam" id="PF00696">
    <property type="entry name" value="AA_kinase"/>
    <property type="match status" value="1"/>
</dbReference>
<dbReference type="EMBL" id="JBBNAF010000002">
    <property type="protein sequence ID" value="KAK9164308.1"/>
    <property type="molecule type" value="Genomic_DNA"/>
</dbReference>
<proteinExistence type="predicted"/>
<evidence type="ECO:0000313" key="5">
    <source>
        <dbReference type="Proteomes" id="UP001420932"/>
    </source>
</evidence>
<organism evidence="4 5">
    <name type="scientific">Stephania yunnanensis</name>
    <dbReference type="NCBI Taxonomy" id="152371"/>
    <lineage>
        <taxon>Eukaryota</taxon>
        <taxon>Viridiplantae</taxon>
        <taxon>Streptophyta</taxon>
        <taxon>Embryophyta</taxon>
        <taxon>Tracheophyta</taxon>
        <taxon>Spermatophyta</taxon>
        <taxon>Magnoliopsida</taxon>
        <taxon>Ranunculales</taxon>
        <taxon>Menispermaceae</taxon>
        <taxon>Menispermoideae</taxon>
        <taxon>Cissampelideae</taxon>
        <taxon>Stephania</taxon>
    </lineage>
</organism>
<accession>A0AAP0L4D7</accession>
<protein>
    <recommendedName>
        <fullName evidence="3">Aspartate/glutamate/uridylate kinase domain-containing protein</fullName>
    </recommendedName>
</protein>
<evidence type="ECO:0000256" key="1">
    <source>
        <dbReference type="ARBA" id="ARBA00022679"/>
    </source>
</evidence>
<keyword evidence="1" id="KW-0808">Transferase</keyword>
<dbReference type="AlphaFoldDB" id="A0AAP0L4D7"/>
<dbReference type="InterPro" id="IPR036393">
    <property type="entry name" value="AceGlu_kinase-like_sf"/>
</dbReference>
<feature type="domain" description="Aspartate/glutamate/uridylate kinase" evidence="3">
    <location>
        <begin position="110"/>
        <end position="276"/>
    </location>
</feature>
<dbReference type="GO" id="GO:0005737">
    <property type="term" value="C:cytoplasm"/>
    <property type="evidence" value="ECO:0007669"/>
    <property type="project" value="InterPro"/>
</dbReference>
<dbReference type="SUPFAM" id="SSF53633">
    <property type="entry name" value="Carbamate kinase-like"/>
    <property type="match status" value="1"/>
</dbReference>
<evidence type="ECO:0000259" key="3">
    <source>
        <dbReference type="Pfam" id="PF00696"/>
    </source>
</evidence>
<dbReference type="InterPro" id="IPR001048">
    <property type="entry name" value="Asp/Glu/Uridylate_kinase"/>
</dbReference>
<dbReference type="PANTHER" id="PTHR30602:SF12">
    <property type="entry name" value="AMINO-ACID ACETYLTRANSFERASE NAGS1, CHLOROPLASTIC-RELATED"/>
    <property type="match status" value="1"/>
</dbReference>
<dbReference type="GO" id="GO:0006526">
    <property type="term" value="P:L-arginine biosynthetic process"/>
    <property type="evidence" value="ECO:0007669"/>
    <property type="project" value="InterPro"/>
</dbReference>
<comment type="caution">
    <text evidence="4">The sequence shown here is derived from an EMBL/GenBank/DDBJ whole genome shotgun (WGS) entry which is preliminary data.</text>
</comment>
<keyword evidence="5" id="KW-1185">Reference proteome</keyword>
<reference evidence="4 5" key="1">
    <citation type="submission" date="2024-01" db="EMBL/GenBank/DDBJ databases">
        <title>Genome assemblies of Stephania.</title>
        <authorList>
            <person name="Yang L."/>
        </authorList>
    </citation>
    <scope>NUCLEOTIDE SEQUENCE [LARGE SCALE GENOMIC DNA]</scope>
    <source>
        <strain evidence="4">YNDBR</strain>
        <tissue evidence="4">Leaf</tissue>
    </source>
</reference>
<dbReference type="Gene3D" id="3.40.1160.10">
    <property type="entry name" value="Acetylglutamate kinase-like"/>
    <property type="match status" value="1"/>
</dbReference>
<dbReference type="InterPro" id="IPR010167">
    <property type="entry name" value="NH2A_AcTrfase"/>
</dbReference>
<dbReference type="Proteomes" id="UP001420932">
    <property type="component" value="Unassembled WGS sequence"/>
</dbReference>
<name>A0AAP0L4D7_9MAGN</name>
<sequence>MAALSSASSGLPSQNSAEISASCGENFVRIGLPRSRTNRGLLSTKGAKFHALTKTGSKQSLGFRCGCSRYGRAEIESGSDEDANSVVQDEQFVRWFRESWPYFLAHRGSTFVVVISGEIVDGPYLDAILQDVSLLHGLGIRFILVPGTHVRIDELLSERGHKAKYVGRYRITDLHSLEAAMEAAGSIRTRIEGKLSPGPPISSIRRHGDMSRWHEGVSVASGNFLGAKRRGVVEGVDYGSTGEVKKIDVSRIRERLDNNSIVILNNLGYSSTGEVLNCKYAT</sequence>